<accession>A7RFG7</accession>
<protein>
    <recommendedName>
        <fullName evidence="5">FGF</fullName>
    </recommendedName>
</protein>
<dbReference type="Gene3D" id="2.80.10.50">
    <property type="match status" value="1"/>
</dbReference>
<dbReference type="HOGENOM" id="CLU_1385679_0_0_1"/>
<dbReference type="GO" id="GO:0005737">
    <property type="term" value="C:cytoplasm"/>
    <property type="evidence" value="ECO:0000318"/>
    <property type="project" value="GO_Central"/>
</dbReference>
<dbReference type="PANTHER" id="PTHR11486">
    <property type="entry name" value="FIBROBLAST GROWTH FACTOR"/>
    <property type="match status" value="1"/>
</dbReference>
<keyword evidence="4" id="KW-1185">Reference proteome</keyword>
<dbReference type="GO" id="GO:0043410">
    <property type="term" value="P:positive regulation of MAPK cascade"/>
    <property type="evidence" value="ECO:0000318"/>
    <property type="project" value="GO_Central"/>
</dbReference>
<evidence type="ECO:0000256" key="2">
    <source>
        <dbReference type="SAM" id="SignalP"/>
    </source>
</evidence>
<feature type="signal peptide" evidence="2">
    <location>
        <begin position="1"/>
        <end position="21"/>
    </location>
</feature>
<dbReference type="EMBL" id="DS469508">
    <property type="protein sequence ID" value="EDO49600.1"/>
    <property type="molecule type" value="Genomic_DNA"/>
</dbReference>
<dbReference type="GO" id="GO:0008083">
    <property type="term" value="F:growth factor activity"/>
    <property type="evidence" value="ECO:0000318"/>
    <property type="project" value="GO_Central"/>
</dbReference>
<gene>
    <name evidence="3" type="ORF">NEMVEDRAFT_v1g196402</name>
</gene>
<dbReference type="eggNOG" id="KOG3885">
    <property type="taxonomic scope" value="Eukaryota"/>
</dbReference>
<dbReference type="Proteomes" id="UP000001593">
    <property type="component" value="Unassembled WGS sequence"/>
</dbReference>
<dbReference type="GO" id="GO:0008543">
    <property type="term" value="P:fibroblast growth factor receptor signaling pathway"/>
    <property type="evidence" value="ECO:0000318"/>
    <property type="project" value="GO_Central"/>
</dbReference>
<evidence type="ECO:0000313" key="4">
    <source>
        <dbReference type="Proteomes" id="UP000001593"/>
    </source>
</evidence>
<dbReference type="GO" id="GO:0030334">
    <property type="term" value="P:regulation of cell migration"/>
    <property type="evidence" value="ECO:0000318"/>
    <property type="project" value="GO_Central"/>
</dbReference>
<dbReference type="InterPro" id="IPR002209">
    <property type="entry name" value="Fibroblast_GF_fam"/>
</dbReference>
<dbReference type="InParanoid" id="A7RFG7"/>
<dbReference type="GO" id="GO:0008284">
    <property type="term" value="P:positive regulation of cell population proliferation"/>
    <property type="evidence" value="ECO:0000318"/>
    <property type="project" value="GO_Central"/>
</dbReference>
<dbReference type="OrthoDB" id="5986928at2759"/>
<dbReference type="AlphaFoldDB" id="A7RFG7"/>
<reference evidence="3 4" key="1">
    <citation type="journal article" date="2007" name="Science">
        <title>Sea anemone genome reveals ancestral eumetazoan gene repertoire and genomic organization.</title>
        <authorList>
            <person name="Putnam N.H."/>
            <person name="Srivastava M."/>
            <person name="Hellsten U."/>
            <person name="Dirks B."/>
            <person name="Chapman J."/>
            <person name="Salamov A."/>
            <person name="Terry A."/>
            <person name="Shapiro H."/>
            <person name="Lindquist E."/>
            <person name="Kapitonov V.V."/>
            <person name="Jurka J."/>
            <person name="Genikhovich G."/>
            <person name="Grigoriev I.V."/>
            <person name="Lucas S.M."/>
            <person name="Steele R.E."/>
            <person name="Finnerty J.R."/>
            <person name="Technau U."/>
            <person name="Martindale M.Q."/>
            <person name="Rokhsar D.S."/>
        </authorList>
    </citation>
    <scope>NUCLEOTIDE SEQUENCE [LARGE SCALE GENOMIC DNA]</scope>
    <source>
        <strain evidence="4">CH2 X CH6</strain>
    </source>
</reference>
<dbReference type="KEGG" id="nve:5521902"/>
<keyword evidence="2" id="KW-0732">Signal</keyword>
<organism evidence="3 4">
    <name type="scientific">Nematostella vectensis</name>
    <name type="common">Starlet sea anemone</name>
    <dbReference type="NCBI Taxonomy" id="45351"/>
    <lineage>
        <taxon>Eukaryota</taxon>
        <taxon>Metazoa</taxon>
        <taxon>Cnidaria</taxon>
        <taxon>Anthozoa</taxon>
        <taxon>Hexacorallia</taxon>
        <taxon>Actiniaria</taxon>
        <taxon>Edwardsiidae</taxon>
        <taxon>Nematostella</taxon>
    </lineage>
</organism>
<comment type="similarity">
    <text evidence="1">Belongs to the heparin-binding growth factors family.</text>
</comment>
<evidence type="ECO:0008006" key="5">
    <source>
        <dbReference type="Google" id="ProtNLM"/>
    </source>
</evidence>
<dbReference type="Pfam" id="PF00167">
    <property type="entry name" value="FGF"/>
    <property type="match status" value="1"/>
</dbReference>
<dbReference type="STRING" id="45351.A7RFG7"/>
<dbReference type="SUPFAM" id="SSF50353">
    <property type="entry name" value="Cytokine"/>
    <property type="match status" value="1"/>
</dbReference>
<evidence type="ECO:0000256" key="1">
    <source>
        <dbReference type="ARBA" id="ARBA00007936"/>
    </source>
</evidence>
<dbReference type="OMA" id="KFVIMID"/>
<dbReference type="GO" id="GO:0005104">
    <property type="term" value="F:fibroblast growth factor receptor binding"/>
    <property type="evidence" value="ECO:0000318"/>
    <property type="project" value="GO_Central"/>
</dbReference>
<name>A7RFG7_NEMVE</name>
<evidence type="ECO:0000313" key="3">
    <source>
        <dbReference type="EMBL" id="EDO49600.1"/>
    </source>
</evidence>
<sequence length="197" mass="22610">MTITMLTFLVAALSATQLTAAFPTTTTTPVTTQTTTTDVSRTEPLIELPTAQEKRKPCPKRKEKILPPSSFYAVRRLYSEHKFVIMIDRKGAVRGTTDIYSRYALMKIETAGLNGLFRAKAIATNLYLSMDSRGRLYTTRNRTEENVFRKKDSPSHGWFTYESYKYCDMYIGFKRNHHPRLGFKVKPGKHTAHFLEI</sequence>
<dbReference type="CDD" id="cd00058">
    <property type="entry name" value="beta-trefoil_FGF"/>
    <property type="match status" value="1"/>
</dbReference>
<dbReference type="PhylomeDB" id="A7RFG7"/>
<dbReference type="GO" id="GO:0022008">
    <property type="term" value="P:neurogenesis"/>
    <property type="evidence" value="ECO:0000318"/>
    <property type="project" value="GO_Central"/>
</dbReference>
<proteinExistence type="inferred from homology"/>
<dbReference type="SMART" id="SM00442">
    <property type="entry name" value="FGF"/>
    <property type="match status" value="1"/>
</dbReference>
<dbReference type="InterPro" id="IPR008996">
    <property type="entry name" value="IL1/FGF"/>
</dbReference>
<dbReference type="InterPro" id="IPR056378">
    <property type="entry name" value="Let-756-like_FGF"/>
</dbReference>
<dbReference type="GO" id="GO:0005615">
    <property type="term" value="C:extracellular space"/>
    <property type="evidence" value="ECO:0000318"/>
    <property type="project" value="GO_Central"/>
</dbReference>
<feature type="chain" id="PRO_5002711244" description="FGF" evidence="2">
    <location>
        <begin position="22"/>
        <end position="197"/>
    </location>
</feature>